<feature type="transmembrane region" description="Helical" evidence="1">
    <location>
        <begin position="120"/>
        <end position="145"/>
    </location>
</feature>
<feature type="transmembrane region" description="Helical" evidence="1">
    <location>
        <begin position="151"/>
        <end position="169"/>
    </location>
</feature>
<feature type="transmembrane region" description="Helical" evidence="1">
    <location>
        <begin position="56"/>
        <end position="75"/>
    </location>
</feature>
<keyword evidence="1" id="KW-0812">Transmembrane</keyword>
<dbReference type="InterPro" id="IPR048147">
    <property type="entry name" value="CBO0543-like"/>
</dbReference>
<organism evidence="2 3">
    <name type="scientific">Bacillus weihaiensis</name>
    <dbReference type="NCBI Taxonomy" id="1547283"/>
    <lineage>
        <taxon>Bacteria</taxon>
        <taxon>Bacillati</taxon>
        <taxon>Bacillota</taxon>
        <taxon>Bacilli</taxon>
        <taxon>Bacillales</taxon>
        <taxon>Bacillaceae</taxon>
        <taxon>Bacillus</taxon>
    </lineage>
</organism>
<keyword evidence="3" id="KW-1185">Reference proteome</keyword>
<dbReference type="OrthoDB" id="1679483at2"/>
<dbReference type="KEGG" id="bwh:A9C19_17495"/>
<feature type="transmembrane region" description="Helical" evidence="1">
    <location>
        <begin position="32"/>
        <end position="49"/>
    </location>
</feature>
<keyword evidence="1" id="KW-0472">Membrane</keyword>
<dbReference type="EMBL" id="CP016020">
    <property type="protein sequence ID" value="APH06381.1"/>
    <property type="molecule type" value="Genomic_DNA"/>
</dbReference>
<accession>A0A1L3MVK7</accession>
<reference evidence="2 3" key="1">
    <citation type="journal article" date="2016" name="Sci. Rep.">
        <title>Complete genome sequence and transcriptomic analysis of a novel marine strain Bacillus weihaiensis reveals the mechanism of brown algae degradation.</title>
        <authorList>
            <person name="Zhu Y."/>
            <person name="Chen P."/>
            <person name="Bao Y."/>
            <person name="Men Y."/>
            <person name="Zeng Y."/>
            <person name="Yang J."/>
            <person name="Sun J."/>
            <person name="Sun Y."/>
        </authorList>
    </citation>
    <scope>NUCLEOTIDE SEQUENCE [LARGE SCALE GENOMIC DNA]</scope>
    <source>
        <strain evidence="2 3">Alg07</strain>
    </source>
</reference>
<evidence type="ECO:0000313" key="3">
    <source>
        <dbReference type="Proteomes" id="UP000181936"/>
    </source>
</evidence>
<gene>
    <name evidence="2" type="ORF">A9C19_17495</name>
</gene>
<dbReference type="Proteomes" id="UP000181936">
    <property type="component" value="Chromosome"/>
</dbReference>
<dbReference type="AlphaFoldDB" id="A0A1L3MVK7"/>
<protein>
    <submittedName>
        <fullName evidence="2">Uncharacterized protein</fullName>
    </submittedName>
</protein>
<dbReference type="NCBIfam" id="NF041644">
    <property type="entry name" value="CBO0543_fam"/>
    <property type="match status" value="1"/>
</dbReference>
<evidence type="ECO:0000313" key="2">
    <source>
        <dbReference type="EMBL" id="APH06381.1"/>
    </source>
</evidence>
<name>A0A1L3MVK7_9BACI</name>
<dbReference type="STRING" id="1547283.A9C19_17495"/>
<sequence length="181" mass="21181">MIHIQDIIEKQEIISKMRWEYWQNHIIFSPQWWFLLISVLLLFIVWLIVSDKHKLLPILFMGVITFSVVSILDTIGGDIDLWDYPIMVLPWGPRILSIDVMISIFFMLIYQLFQTWKAYTIAALGMAFTFAFIFEPIATYLGIYLPLNWSHFYSFPIYFLLAIGIKAFVDKIVSISKGGAM</sequence>
<feature type="transmembrane region" description="Helical" evidence="1">
    <location>
        <begin position="95"/>
        <end position="113"/>
    </location>
</feature>
<proteinExistence type="predicted"/>
<dbReference type="RefSeq" id="WP_072581180.1">
    <property type="nucleotide sequence ID" value="NZ_CP016020.1"/>
</dbReference>
<keyword evidence="1" id="KW-1133">Transmembrane helix</keyword>
<evidence type="ECO:0000256" key="1">
    <source>
        <dbReference type="SAM" id="Phobius"/>
    </source>
</evidence>